<evidence type="ECO:0000256" key="3">
    <source>
        <dbReference type="PROSITE-ProRule" id="PRU00169"/>
    </source>
</evidence>
<comment type="function">
    <text evidence="2">May play the central regulatory role in sporulation. It may be an element of the effector pathway responsible for the activation of sporulation genes in response to nutritional stress. Spo0A may act in concert with spo0H (a sigma factor) to control the expression of some genes that are critical to the sporulation process.</text>
</comment>
<organism evidence="5 6">
    <name type="scientific">Candidatus Clostridium stratigraminis</name>
    <dbReference type="NCBI Taxonomy" id="3381661"/>
    <lineage>
        <taxon>Bacteria</taxon>
        <taxon>Bacillati</taxon>
        <taxon>Bacillota</taxon>
        <taxon>Clostridia</taxon>
        <taxon>Eubacteriales</taxon>
        <taxon>Clostridiaceae</taxon>
        <taxon>Clostridium</taxon>
    </lineage>
</organism>
<dbReference type="InterPro" id="IPR001789">
    <property type="entry name" value="Sig_transdc_resp-reg_receiver"/>
</dbReference>
<evidence type="ECO:0000313" key="6">
    <source>
        <dbReference type="Proteomes" id="UP001623591"/>
    </source>
</evidence>
<keyword evidence="3" id="KW-0597">Phosphoprotein</keyword>
<name>A0ABW8T6K9_9CLOT</name>
<reference evidence="5 6" key="1">
    <citation type="submission" date="2024-11" db="EMBL/GenBank/DDBJ databases">
        <authorList>
            <person name="Heng Y.C."/>
            <person name="Lim A.C.H."/>
            <person name="Lee J.K.Y."/>
            <person name="Kittelmann S."/>
        </authorList>
    </citation>
    <scope>NUCLEOTIDE SEQUENCE [LARGE SCALE GENOMIC DNA]</scope>
    <source>
        <strain evidence="5 6">WILCCON 0185</strain>
    </source>
</reference>
<dbReference type="InterPro" id="IPR052048">
    <property type="entry name" value="ST_Response_Regulator"/>
</dbReference>
<proteinExistence type="predicted"/>
<keyword evidence="6" id="KW-1185">Reference proteome</keyword>
<evidence type="ECO:0000256" key="2">
    <source>
        <dbReference type="ARBA" id="ARBA00024867"/>
    </source>
</evidence>
<evidence type="ECO:0000256" key="1">
    <source>
        <dbReference type="ARBA" id="ARBA00018672"/>
    </source>
</evidence>
<accession>A0ABW8T6K9</accession>
<dbReference type="PANTHER" id="PTHR43228">
    <property type="entry name" value="TWO-COMPONENT RESPONSE REGULATOR"/>
    <property type="match status" value="1"/>
</dbReference>
<dbReference type="SMART" id="SM00448">
    <property type="entry name" value="REC"/>
    <property type="match status" value="1"/>
</dbReference>
<dbReference type="RefSeq" id="WP_406770497.1">
    <property type="nucleotide sequence ID" value="NZ_JBJHZZ010000012.1"/>
</dbReference>
<feature type="domain" description="Response regulatory" evidence="4">
    <location>
        <begin position="3"/>
        <end position="117"/>
    </location>
</feature>
<dbReference type="InterPro" id="IPR011006">
    <property type="entry name" value="CheY-like_superfamily"/>
</dbReference>
<comment type="caution">
    <text evidence="5">The sequence shown here is derived from an EMBL/GenBank/DDBJ whole genome shotgun (WGS) entry which is preliminary data.</text>
</comment>
<protein>
    <recommendedName>
        <fullName evidence="1">Stage 0 sporulation protein A homolog</fullName>
    </recommendedName>
</protein>
<dbReference type="Proteomes" id="UP001623591">
    <property type="component" value="Unassembled WGS sequence"/>
</dbReference>
<sequence>MKKVLVVDDSSFMRLSIKMSLEKNEFEVVGEAVNGLEAVNKYKELHPDIVTMDITMPEMEGLDALALILQFDPNAKVVMLSALGQESKVKTAILNGAKSFVVKPYKEEHLVKVLSQV</sequence>
<dbReference type="Gene3D" id="3.40.50.2300">
    <property type="match status" value="1"/>
</dbReference>
<dbReference type="PROSITE" id="PS50110">
    <property type="entry name" value="RESPONSE_REGULATORY"/>
    <property type="match status" value="1"/>
</dbReference>
<dbReference type="EMBL" id="JBJHZZ010000012">
    <property type="protein sequence ID" value="MFL0248065.1"/>
    <property type="molecule type" value="Genomic_DNA"/>
</dbReference>
<dbReference type="Pfam" id="PF00072">
    <property type="entry name" value="Response_reg"/>
    <property type="match status" value="1"/>
</dbReference>
<dbReference type="PANTHER" id="PTHR43228:SF1">
    <property type="entry name" value="TWO-COMPONENT RESPONSE REGULATOR ARR22"/>
    <property type="match status" value="1"/>
</dbReference>
<gene>
    <name evidence="5" type="ORF">ACJDUG_13935</name>
</gene>
<dbReference type="SUPFAM" id="SSF52172">
    <property type="entry name" value="CheY-like"/>
    <property type="match status" value="1"/>
</dbReference>
<feature type="modified residue" description="4-aspartylphosphate" evidence="3">
    <location>
        <position position="53"/>
    </location>
</feature>
<evidence type="ECO:0000313" key="5">
    <source>
        <dbReference type="EMBL" id="MFL0248065.1"/>
    </source>
</evidence>
<evidence type="ECO:0000259" key="4">
    <source>
        <dbReference type="PROSITE" id="PS50110"/>
    </source>
</evidence>